<evidence type="ECO:0000256" key="1">
    <source>
        <dbReference type="ARBA" id="ARBA00000826"/>
    </source>
</evidence>
<comment type="subunit">
    <text evidence="9">Monomer.</text>
</comment>
<dbReference type="CDD" id="cd02855">
    <property type="entry name" value="E_set_GBE_prok_N"/>
    <property type="match status" value="1"/>
</dbReference>
<dbReference type="Pfam" id="PF22019">
    <property type="entry name" value="GlgB_N"/>
    <property type="match status" value="1"/>
</dbReference>
<dbReference type="NCBIfam" id="NF003811">
    <property type="entry name" value="PRK05402.1"/>
    <property type="match status" value="1"/>
</dbReference>
<dbReference type="InterPro" id="IPR014756">
    <property type="entry name" value="Ig_E-set"/>
</dbReference>
<dbReference type="EC" id="2.4.1.18" evidence="9"/>
<dbReference type="InterPro" id="IPR013783">
    <property type="entry name" value="Ig-like_fold"/>
</dbReference>
<dbReference type="RefSeq" id="WP_252931748.1">
    <property type="nucleotide sequence ID" value="NZ_JAEUWV010000014.1"/>
</dbReference>
<dbReference type="InterPro" id="IPR006048">
    <property type="entry name" value="A-amylase/branching_C"/>
</dbReference>
<dbReference type="EMBL" id="JAEUWV010000014">
    <property type="protein sequence ID" value="MCO6395022.1"/>
    <property type="molecule type" value="Genomic_DNA"/>
</dbReference>
<evidence type="ECO:0000259" key="11">
    <source>
        <dbReference type="SMART" id="SM00642"/>
    </source>
</evidence>
<dbReference type="NCBIfam" id="NF008967">
    <property type="entry name" value="PRK12313.1"/>
    <property type="match status" value="1"/>
</dbReference>
<dbReference type="Gene3D" id="3.20.20.80">
    <property type="entry name" value="Glycosidases"/>
    <property type="match status" value="1"/>
</dbReference>
<dbReference type="PANTHER" id="PTHR43651:SF3">
    <property type="entry name" value="1,4-ALPHA-GLUCAN-BRANCHING ENZYME"/>
    <property type="match status" value="1"/>
</dbReference>
<dbReference type="Pfam" id="PF02922">
    <property type="entry name" value="CBM_48"/>
    <property type="match status" value="1"/>
</dbReference>
<evidence type="ECO:0000256" key="2">
    <source>
        <dbReference type="ARBA" id="ARBA00004964"/>
    </source>
</evidence>
<dbReference type="CDD" id="cd11322">
    <property type="entry name" value="AmyAc_Glg_BE"/>
    <property type="match status" value="1"/>
</dbReference>
<keyword evidence="6 9" id="KW-0808">Transferase</keyword>
<dbReference type="Proteomes" id="UP001205920">
    <property type="component" value="Unassembled WGS sequence"/>
</dbReference>
<dbReference type="Pfam" id="PF02806">
    <property type="entry name" value="Alpha-amylase_C"/>
    <property type="match status" value="1"/>
</dbReference>
<dbReference type="Gene3D" id="2.60.40.10">
    <property type="entry name" value="Immunoglobulins"/>
    <property type="match status" value="2"/>
</dbReference>
<dbReference type="PANTHER" id="PTHR43651">
    <property type="entry name" value="1,4-ALPHA-GLUCAN-BRANCHING ENZYME"/>
    <property type="match status" value="1"/>
</dbReference>
<dbReference type="SUPFAM" id="SSF51011">
    <property type="entry name" value="Glycosyl hydrolase domain"/>
    <property type="match status" value="1"/>
</dbReference>
<dbReference type="Pfam" id="PF00128">
    <property type="entry name" value="Alpha-amylase"/>
    <property type="match status" value="1"/>
</dbReference>
<proteinExistence type="inferred from homology"/>
<dbReference type="InterPro" id="IPR013780">
    <property type="entry name" value="Glyco_hydro_b"/>
</dbReference>
<dbReference type="InterPro" id="IPR004193">
    <property type="entry name" value="Glyco_hydro_13_N"/>
</dbReference>
<feature type="active site" description="Proton donor" evidence="9 10">
    <location>
        <position position="463"/>
    </location>
</feature>
<dbReference type="GO" id="GO:0005829">
    <property type="term" value="C:cytosol"/>
    <property type="evidence" value="ECO:0007669"/>
    <property type="project" value="TreeGrafter"/>
</dbReference>
<keyword evidence="13" id="KW-1185">Reference proteome</keyword>
<dbReference type="InterPro" id="IPR006407">
    <property type="entry name" value="GlgB"/>
</dbReference>
<feature type="domain" description="Glycosyl hydrolase family 13 catalytic" evidence="11">
    <location>
        <begin position="258"/>
        <end position="613"/>
    </location>
</feature>
<dbReference type="InterPro" id="IPR054169">
    <property type="entry name" value="GlgB_N"/>
</dbReference>
<dbReference type="SMART" id="SM00642">
    <property type="entry name" value="Aamy"/>
    <property type="match status" value="1"/>
</dbReference>
<dbReference type="NCBIfam" id="TIGR01515">
    <property type="entry name" value="branching_enzym"/>
    <property type="match status" value="1"/>
</dbReference>
<dbReference type="InterPro" id="IPR037439">
    <property type="entry name" value="Branching_enzy"/>
</dbReference>
<keyword evidence="7 9" id="KW-0320">Glycogen biosynthesis</keyword>
<dbReference type="SUPFAM" id="SSF81296">
    <property type="entry name" value="E set domains"/>
    <property type="match status" value="1"/>
</dbReference>
<dbReference type="InterPro" id="IPR006047">
    <property type="entry name" value="GH13_cat_dom"/>
</dbReference>
<dbReference type="GO" id="GO:0003844">
    <property type="term" value="F:1,4-alpha-glucan branching enzyme activity"/>
    <property type="evidence" value="ECO:0007669"/>
    <property type="project" value="UniProtKB-UniRule"/>
</dbReference>
<dbReference type="FunFam" id="3.20.20.80:FF:000003">
    <property type="entry name" value="1,4-alpha-glucan branching enzyme GlgB"/>
    <property type="match status" value="1"/>
</dbReference>
<dbReference type="HAMAP" id="MF_00685">
    <property type="entry name" value="GlgB"/>
    <property type="match status" value="1"/>
</dbReference>
<evidence type="ECO:0000256" key="4">
    <source>
        <dbReference type="ARBA" id="ARBA00022600"/>
    </source>
</evidence>
<dbReference type="InterPro" id="IPR017853">
    <property type="entry name" value="GH"/>
</dbReference>
<keyword evidence="8 9" id="KW-0119">Carbohydrate metabolism</keyword>
<dbReference type="PIRSF" id="PIRSF000463">
    <property type="entry name" value="GlgB"/>
    <property type="match status" value="1"/>
</dbReference>
<evidence type="ECO:0000256" key="3">
    <source>
        <dbReference type="ARBA" id="ARBA00009000"/>
    </source>
</evidence>
<comment type="catalytic activity">
    <reaction evidence="1 9">
        <text>Transfers a segment of a (1-&gt;4)-alpha-D-glucan chain to a primary hydroxy group in a similar glucan chain.</text>
        <dbReference type="EC" id="2.4.1.18"/>
    </reaction>
</comment>
<reference evidence="12 13" key="1">
    <citation type="submission" date="2021-01" db="EMBL/GenBank/DDBJ databases">
        <title>Identification and Characterization of Corynebacterium sp.</title>
        <authorList>
            <person name="Luo Q."/>
            <person name="Qu P."/>
            <person name="Chen Q."/>
        </authorList>
    </citation>
    <scope>NUCLEOTIDE SEQUENCE [LARGE SCALE GENOMIC DNA]</scope>
    <source>
        <strain evidence="12 13">MC-18</strain>
    </source>
</reference>
<feature type="active site" description="Nucleophile" evidence="9 10">
    <location>
        <position position="410"/>
    </location>
</feature>
<evidence type="ECO:0000313" key="12">
    <source>
        <dbReference type="EMBL" id="MCO6395022.1"/>
    </source>
</evidence>
<sequence length="734" mass="83048">MSANSVNPALLIPAHDRHRLLECKHHAPHDFYGWHAAPEGSLIRTRFLGATNVELLIHDEIRQMQSLGDDIWAIGLTDTTAPDYRFKVHYPEGDPVTVADAYHFLPTLGTLDLHLISEGRHERLWEVLGANVRTYETTLGTVTGTSFAVWAPNAQGVAVVGDFCAWNPNQYPMRVLGSTGVWEIFIPGIEAGTTYKFAVQTSDGRRIDKADPLAKQTLTPPETVSVVAAPSEFEWTDEDWAQKRSEADPTNSPMSVYECHVGSWKKGATFQTMRNELVPYLVENGFTHVEFLPVAEHPFGGSWGYQVTGYYAPTARWGTPDDFRALINDLHAAGIGVIVDWVPAHFPKDDWSLARFDGTALYEHPDWRRGEQKDWGTYVFDFGRNEVRNFLVANALYWCEEFHIDGLRVDAVASMLYLDYSRQPGEWLPNQFGGRENWDAVQFLQEMNATVHRNHPGIVTIAEESTAWPGVTAMTEHDGLGFSLKWNMGWMNDTLEYFSLDPIHRSYHHNEITFSLVYAFSEQYVLPFSHDEVVHGKGSLWQRMPGDDWNKAAGLRTLFGYMFSHPGKQLLFMGCDWGQTTEWDEANSINWDNISDGWGHEYHRGIQQLVRDLNRVYVDTPALYAQDNVPAGFQWVKGDDSQHNILAYLRWDTEGNPVLAVINMSGASQPNYRIGLPVAGEWELLINTDAGVYGGANNDLPHTVHSDDVQWDHFPHSIELHVPAMSAQLYKLSR</sequence>
<dbReference type="GO" id="GO:0004553">
    <property type="term" value="F:hydrolase activity, hydrolyzing O-glycosyl compounds"/>
    <property type="evidence" value="ECO:0007669"/>
    <property type="project" value="InterPro"/>
</dbReference>
<organism evidence="12 13">
    <name type="scientific">Corynebacterium lipophilum</name>
    <dbReference type="NCBI Taxonomy" id="2804918"/>
    <lineage>
        <taxon>Bacteria</taxon>
        <taxon>Bacillati</taxon>
        <taxon>Actinomycetota</taxon>
        <taxon>Actinomycetes</taxon>
        <taxon>Mycobacteriales</taxon>
        <taxon>Corynebacteriaceae</taxon>
        <taxon>Corynebacterium</taxon>
    </lineage>
</organism>
<evidence type="ECO:0000256" key="9">
    <source>
        <dbReference type="HAMAP-Rule" id="MF_00685"/>
    </source>
</evidence>
<comment type="caution">
    <text evidence="12">The sequence shown here is derived from an EMBL/GenBank/DDBJ whole genome shotgun (WGS) entry which is preliminary data.</text>
</comment>
<protein>
    <recommendedName>
        <fullName evidence="9">1,4-alpha-glucan branching enzyme GlgB</fullName>
        <ecNumber evidence="9">2.4.1.18</ecNumber>
    </recommendedName>
    <alternativeName>
        <fullName evidence="9">1,4-alpha-D-glucan:1,4-alpha-D-glucan 6-glucosyl-transferase</fullName>
    </alternativeName>
    <alternativeName>
        <fullName evidence="9">Alpha-(1-&gt;4)-glucan branching enzyme</fullName>
    </alternativeName>
    <alternativeName>
        <fullName evidence="9">Glycogen branching enzyme</fullName>
        <shortName evidence="9">BE</shortName>
    </alternativeName>
</protein>
<dbReference type="AlphaFoldDB" id="A0AAW5I003"/>
<evidence type="ECO:0000256" key="7">
    <source>
        <dbReference type="ARBA" id="ARBA00023056"/>
    </source>
</evidence>
<comment type="similarity">
    <text evidence="3 9">Belongs to the glycosyl hydrolase 13 family. GlgB subfamily.</text>
</comment>
<gene>
    <name evidence="9 12" type="primary">glgB</name>
    <name evidence="12" type="ORF">JMN37_08585</name>
</gene>
<evidence type="ECO:0000256" key="6">
    <source>
        <dbReference type="ARBA" id="ARBA00022679"/>
    </source>
</evidence>
<evidence type="ECO:0000313" key="13">
    <source>
        <dbReference type="Proteomes" id="UP001205920"/>
    </source>
</evidence>
<dbReference type="SUPFAM" id="SSF51445">
    <property type="entry name" value="(Trans)glycosidases"/>
    <property type="match status" value="1"/>
</dbReference>
<accession>A0AAW5I003</accession>
<comment type="pathway">
    <text evidence="2 9">Glycan biosynthesis; glycogen biosynthesis.</text>
</comment>
<keyword evidence="4 9" id="KW-0321">Glycogen metabolism</keyword>
<evidence type="ECO:0000256" key="8">
    <source>
        <dbReference type="ARBA" id="ARBA00023277"/>
    </source>
</evidence>
<name>A0AAW5I003_9CORY</name>
<dbReference type="GO" id="GO:0005978">
    <property type="term" value="P:glycogen biosynthetic process"/>
    <property type="evidence" value="ECO:0007669"/>
    <property type="project" value="UniProtKB-UniRule"/>
</dbReference>
<dbReference type="InterPro" id="IPR044143">
    <property type="entry name" value="GlgB_N_E_set_prok"/>
</dbReference>
<evidence type="ECO:0000256" key="10">
    <source>
        <dbReference type="PIRSR" id="PIRSR000463-1"/>
    </source>
</evidence>
<keyword evidence="5 9" id="KW-0328">Glycosyltransferase</keyword>
<dbReference type="Gene3D" id="2.60.40.1180">
    <property type="entry name" value="Golgi alpha-mannosidase II"/>
    <property type="match status" value="1"/>
</dbReference>
<dbReference type="GO" id="GO:0043169">
    <property type="term" value="F:cation binding"/>
    <property type="evidence" value="ECO:0007669"/>
    <property type="project" value="InterPro"/>
</dbReference>
<evidence type="ECO:0000256" key="5">
    <source>
        <dbReference type="ARBA" id="ARBA00022676"/>
    </source>
</evidence>
<comment type="function">
    <text evidence="9">Catalyzes the formation of the alpha-1,6-glucosidic linkages in glycogen by scission of a 1,4-alpha-linked oligosaccharide from growing alpha-1,4-glucan chains and the subsequent attachment of the oligosaccharide to the alpha-1,6 position.</text>
</comment>